<dbReference type="AlphaFoldDB" id="A0A644VSN9"/>
<evidence type="ECO:0000313" key="1">
    <source>
        <dbReference type="EMBL" id="MPL94425.1"/>
    </source>
</evidence>
<gene>
    <name evidence="1" type="ORF">SDC9_40578</name>
</gene>
<dbReference type="EMBL" id="VSSQ01000427">
    <property type="protein sequence ID" value="MPL94425.1"/>
    <property type="molecule type" value="Genomic_DNA"/>
</dbReference>
<reference evidence="1" key="1">
    <citation type="submission" date="2019-08" db="EMBL/GenBank/DDBJ databases">
        <authorList>
            <person name="Kucharzyk K."/>
            <person name="Murdoch R.W."/>
            <person name="Higgins S."/>
            <person name="Loffler F."/>
        </authorList>
    </citation>
    <scope>NUCLEOTIDE SEQUENCE</scope>
</reference>
<organism evidence="1">
    <name type="scientific">bioreactor metagenome</name>
    <dbReference type="NCBI Taxonomy" id="1076179"/>
    <lineage>
        <taxon>unclassified sequences</taxon>
        <taxon>metagenomes</taxon>
        <taxon>ecological metagenomes</taxon>
    </lineage>
</organism>
<comment type="caution">
    <text evidence="1">The sequence shown here is derived from an EMBL/GenBank/DDBJ whole genome shotgun (WGS) entry which is preliminary data.</text>
</comment>
<sequence length="184" mass="21151">MDTYIKDAICKILEQNQGLLKIPLRQRAKFEGWLKFELAHYLAEDGYKDVGVELKIPSNRASNIRADISFCKDDIMYYVELKTPNTNWRIEGINNSIRPITKNIDSISADVDKLKSLDSNSKGIVAFVLFPIPVKSNNYLDYIKRVSGENHLTSSYNFNLLEFDIDDYNKCNMLICSFFASKTD</sequence>
<protein>
    <submittedName>
        <fullName evidence="1">Uncharacterized protein</fullName>
    </submittedName>
</protein>
<accession>A0A644VSN9</accession>
<proteinExistence type="predicted"/>
<name>A0A644VSN9_9ZZZZ</name>